<dbReference type="PROSITE" id="PS50082">
    <property type="entry name" value="WD_REPEATS_2"/>
    <property type="match status" value="8"/>
</dbReference>
<name>A0A6H1TV68_9CYAN</name>
<feature type="repeat" description="WD" evidence="3">
    <location>
        <begin position="558"/>
        <end position="574"/>
    </location>
</feature>
<evidence type="ECO:0000256" key="4">
    <source>
        <dbReference type="SAM" id="Coils"/>
    </source>
</evidence>
<dbReference type="PROSITE" id="PS50294">
    <property type="entry name" value="WD_REPEATS_REGION"/>
    <property type="match status" value="5"/>
</dbReference>
<proteinExistence type="predicted"/>
<evidence type="ECO:0000259" key="5">
    <source>
        <dbReference type="Pfam" id="PF04536"/>
    </source>
</evidence>
<evidence type="ECO:0000256" key="2">
    <source>
        <dbReference type="ARBA" id="ARBA00022737"/>
    </source>
</evidence>
<feature type="repeat" description="WD" evidence="3">
    <location>
        <begin position="334"/>
        <end position="374"/>
    </location>
</feature>
<accession>A0A6H1TV68</accession>
<dbReference type="PROSITE" id="PS00678">
    <property type="entry name" value="WD_REPEATS_1"/>
    <property type="match status" value="6"/>
</dbReference>
<keyword evidence="2" id="KW-0677">Repeat</keyword>
<dbReference type="InterPro" id="IPR007621">
    <property type="entry name" value="TPM_dom"/>
</dbReference>
<dbReference type="SUPFAM" id="SSF50998">
    <property type="entry name" value="Quinoprotein alcohol dehydrogenase-like"/>
    <property type="match status" value="1"/>
</dbReference>
<feature type="repeat" description="WD" evidence="3">
    <location>
        <begin position="499"/>
        <end position="539"/>
    </location>
</feature>
<dbReference type="InterPro" id="IPR015943">
    <property type="entry name" value="WD40/YVTN_repeat-like_dom_sf"/>
</dbReference>
<dbReference type="EMBL" id="CP051167">
    <property type="protein sequence ID" value="QIZ69653.1"/>
    <property type="molecule type" value="Genomic_DNA"/>
</dbReference>
<feature type="repeat" description="WD" evidence="3">
    <location>
        <begin position="375"/>
        <end position="415"/>
    </location>
</feature>
<dbReference type="Gene3D" id="2.130.10.10">
    <property type="entry name" value="YVTN repeat-like/Quinoprotein amine dehydrogenase"/>
    <property type="match status" value="3"/>
</dbReference>
<dbReference type="InterPro" id="IPR011047">
    <property type="entry name" value="Quinoprotein_ADH-like_sf"/>
</dbReference>
<dbReference type="CDD" id="cd00200">
    <property type="entry name" value="WD40"/>
    <property type="match status" value="1"/>
</dbReference>
<evidence type="ECO:0000256" key="1">
    <source>
        <dbReference type="ARBA" id="ARBA00022574"/>
    </source>
</evidence>
<organism evidence="6 7">
    <name type="scientific">Oxynema aestuarii AP17</name>
    <dbReference type="NCBI Taxonomy" id="2064643"/>
    <lineage>
        <taxon>Bacteria</taxon>
        <taxon>Bacillati</taxon>
        <taxon>Cyanobacteriota</taxon>
        <taxon>Cyanophyceae</taxon>
        <taxon>Oscillatoriophycideae</taxon>
        <taxon>Oscillatoriales</taxon>
        <taxon>Oscillatoriaceae</taxon>
        <taxon>Oxynema</taxon>
        <taxon>Oxynema aestuarii</taxon>
    </lineage>
</organism>
<dbReference type="Gene3D" id="3.10.310.50">
    <property type="match status" value="1"/>
</dbReference>
<feature type="coiled-coil region" evidence="4">
    <location>
        <begin position="58"/>
        <end position="85"/>
    </location>
</feature>
<dbReference type="KEGG" id="oxy:HCG48_02860"/>
<dbReference type="InterPro" id="IPR019775">
    <property type="entry name" value="WD40_repeat_CS"/>
</dbReference>
<feature type="domain" description="TPM" evidence="5">
    <location>
        <begin position="57"/>
        <end position="181"/>
    </location>
</feature>
<feature type="repeat" description="WD" evidence="3">
    <location>
        <begin position="292"/>
        <end position="333"/>
    </location>
</feature>
<evidence type="ECO:0000313" key="7">
    <source>
        <dbReference type="Proteomes" id="UP000500857"/>
    </source>
</evidence>
<dbReference type="PRINTS" id="PR00320">
    <property type="entry name" value="GPROTEINBRPT"/>
</dbReference>
<dbReference type="Pfam" id="PF04536">
    <property type="entry name" value="TPM_phosphatase"/>
    <property type="match status" value="1"/>
</dbReference>
<dbReference type="Pfam" id="PF00400">
    <property type="entry name" value="WD40"/>
    <property type="match status" value="8"/>
</dbReference>
<evidence type="ECO:0000256" key="3">
    <source>
        <dbReference type="PROSITE-ProRule" id="PRU00221"/>
    </source>
</evidence>
<dbReference type="PANTHER" id="PTHR19848:SF8">
    <property type="entry name" value="F-BOX AND WD REPEAT DOMAIN CONTAINING 7"/>
    <property type="match status" value="1"/>
</dbReference>
<sequence length="895" mass="98784">MKAKLSEACGDRALKSWRQQFTLRFQQLVWASMLSWTAIALSGASIGEIVPASEGGVADRADLLSAEVETELNELLAQLQRYNGSKIAVVTVADLSPYPDAQTFADGLAEHWGMDRPEGDAQVLLVVSRNLEQIAIETTPSLQRMGVEIDNERILAGAMAPFLETNDWEGAIVAGTRSIADRLYALDEEFKPPYITWKPWIVAMVFTSILHGIGWLLYRAHLDRRKVFVPPTGYVRLKTVGDLAEPLTTGIGHGGPIAAIATTPDGRRALSASSDGTVRVWDVGTGVEIYTLSGHSEAVSAIAVTSDGKFAISGAEDGTIEVWDLETGKLHHSLDGHGDRVVALKAVSRDRAISASWDKTLKVWDLETGVELRRLDGHGGAIADFALLPRRRLICASYDRKLHLWDWDSGVHLYALEGHRDFINRVAVTPDGWRAISTSDDKTVKVWDLQKGELLFDLVGHGQFVTDVAVVGDRVVVSASDDTTLKVWDLYNGRSLHTLYGHQGKISAILSLPGKRFISASWDGTLKIWNWETGQVLRTLTDGEDRVNAIALLPWGRVISGSGDRSLKVWDLDSTTLEDGYGCPDPILHCLRCKSALKPLSEKQLQRRLTPSQQLASRLGSTLFEGWICPKCRSPFPEESVYLHAEIVPSGGFDYCPHCQELTATIEVETVREPTWNAIGIERIIRSCHGCQDRDTFEVTVPPLSLPEEAVSLPPHGRSRASNSELNRPVHCQCCHYPMDPVDPQVLSVLLTNQERSAQNLGSMEFIGWECPTPHGPPGTANLHIRGYVTDAQRFRSCPKCGGFTVVTDIKLLDRPTPTHNGRQRSSYTCNYCAYHWEIEGAIVVSTPPTLSDSLPYGPIAAPRDYNKNRIETPSIRGDRPSLESKWKNCHFFGN</sequence>
<protein>
    <recommendedName>
        <fullName evidence="5">TPM domain-containing protein</fullName>
    </recommendedName>
</protein>
<gene>
    <name evidence="6" type="ORF">HCG48_02860</name>
</gene>
<dbReference type="SMART" id="SM00320">
    <property type="entry name" value="WD40"/>
    <property type="match status" value="8"/>
</dbReference>
<dbReference type="InterPro" id="IPR020472">
    <property type="entry name" value="WD40_PAC1"/>
</dbReference>
<dbReference type="AlphaFoldDB" id="A0A6H1TV68"/>
<keyword evidence="7" id="KW-1185">Reference proteome</keyword>
<feature type="repeat" description="WD" evidence="3">
    <location>
        <begin position="250"/>
        <end position="291"/>
    </location>
</feature>
<feature type="repeat" description="WD" evidence="3">
    <location>
        <begin position="458"/>
        <end position="498"/>
    </location>
</feature>
<dbReference type="Proteomes" id="UP000500857">
    <property type="component" value="Chromosome"/>
</dbReference>
<dbReference type="PANTHER" id="PTHR19848">
    <property type="entry name" value="WD40 REPEAT PROTEIN"/>
    <property type="match status" value="1"/>
</dbReference>
<keyword evidence="4" id="KW-0175">Coiled coil</keyword>
<reference evidence="6 7" key="1">
    <citation type="submission" date="2020-04" db="EMBL/GenBank/DDBJ databases">
        <authorList>
            <person name="Basu S."/>
            <person name="Maruthanayagam V."/>
            <person name="Chakraborty S."/>
            <person name="Pramanik A."/>
            <person name="Mukherjee J."/>
            <person name="Brink B."/>
        </authorList>
    </citation>
    <scope>NUCLEOTIDE SEQUENCE [LARGE SCALE GENOMIC DNA]</scope>
    <source>
        <strain evidence="6 7">AP17</strain>
    </source>
</reference>
<evidence type="ECO:0000313" key="6">
    <source>
        <dbReference type="EMBL" id="QIZ69653.1"/>
    </source>
</evidence>
<dbReference type="RefSeq" id="WP_168567810.1">
    <property type="nucleotide sequence ID" value="NZ_CP051167.1"/>
</dbReference>
<feature type="repeat" description="WD" evidence="3">
    <location>
        <begin position="416"/>
        <end position="457"/>
    </location>
</feature>
<dbReference type="InterPro" id="IPR001680">
    <property type="entry name" value="WD40_rpt"/>
</dbReference>
<keyword evidence="1 3" id="KW-0853">WD repeat</keyword>